<evidence type="ECO:0000256" key="3">
    <source>
        <dbReference type="ARBA" id="ARBA00013266"/>
    </source>
</evidence>
<dbReference type="Pfam" id="PF06426">
    <property type="entry name" value="SATase_N"/>
    <property type="match status" value="1"/>
</dbReference>
<gene>
    <name evidence="11" type="ordered locus">Rvan_0561</name>
</gene>
<evidence type="ECO:0000256" key="4">
    <source>
        <dbReference type="ARBA" id="ARBA00018522"/>
    </source>
</evidence>
<dbReference type="STRING" id="648757.Rvan_0561"/>
<evidence type="ECO:0000256" key="2">
    <source>
        <dbReference type="ARBA" id="ARBA00007274"/>
    </source>
</evidence>
<evidence type="ECO:0000256" key="1">
    <source>
        <dbReference type="ARBA" id="ARBA00004876"/>
    </source>
</evidence>
<dbReference type="NCBIfam" id="NF041874">
    <property type="entry name" value="EPS_EpsC"/>
    <property type="match status" value="1"/>
</dbReference>
<evidence type="ECO:0000313" key="11">
    <source>
        <dbReference type="EMBL" id="ADP69842.1"/>
    </source>
</evidence>
<dbReference type="InterPro" id="IPR042122">
    <property type="entry name" value="Ser_AcTrfase_N_sf"/>
</dbReference>
<keyword evidence="5" id="KW-0028">Amino-acid biosynthesis</keyword>
<dbReference type="KEGG" id="rva:Rvan_0561"/>
<dbReference type="InterPro" id="IPR045304">
    <property type="entry name" value="LbH_SAT"/>
</dbReference>
<dbReference type="Gene3D" id="1.10.3130.10">
    <property type="entry name" value="serine acetyltransferase, domain 1"/>
    <property type="match status" value="1"/>
</dbReference>
<reference evidence="12" key="1">
    <citation type="journal article" date="2011" name="J. Bacteriol.">
        <title>Genome sequences of eight morphologically diverse alphaproteobacteria.</title>
        <authorList>
            <consortium name="US DOE Joint Genome Institute"/>
            <person name="Brown P.J."/>
            <person name="Kysela D.T."/>
            <person name="Buechlein A."/>
            <person name="Hemmerich C."/>
            <person name="Brun Y.V."/>
        </authorList>
    </citation>
    <scope>NUCLEOTIDE SEQUENCE [LARGE SCALE GENOMIC DNA]</scope>
    <source>
        <strain evidence="12">ATCC 17100 / ATH 3.1.1 / DSM 162 / LMG 4299</strain>
    </source>
</reference>
<comment type="similarity">
    <text evidence="2">Belongs to the transferase hexapeptide repeat family.</text>
</comment>
<keyword evidence="6 11" id="KW-0808">Transferase</keyword>
<protein>
    <recommendedName>
        <fullName evidence="4">Serine acetyltransferase</fullName>
        <ecNumber evidence="3">2.3.1.30</ecNumber>
    </recommendedName>
</protein>
<evidence type="ECO:0000256" key="5">
    <source>
        <dbReference type="ARBA" id="ARBA00022605"/>
    </source>
</evidence>
<dbReference type="PROSITE" id="PS00101">
    <property type="entry name" value="HEXAPEP_TRANSFERASES"/>
    <property type="match status" value="1"/>
</dbReference>
<dbReference type="UniPathway" id="UPA00136">
    <property type="reaction ID" value="UER00199"/>
</dbReference>
<dbReference type="GO" id="GO:0009001">
    <property type="term" value="F:serine O-acetyltransferase activity"/>
    <property type="evidence" value="ECO:0007669"/>
    <property type="project" value="UniProtKB-EC"/>
</dbReference>
<dbReference type="PANTHER" id="PTHR42811">
    <property type="entry name" value="SERINE ACETYLTRANSFERASE"/>
    <property type="match status" value="1"/>
</dbReference>
<dbReference type="InterPro" id="IPR018357">
    <property type="entry name" value="Hexapep_transf_CS"/>
</dbReference>
<dbReference type="EMBL" id="CP002292">
    <property type="protein sequence ID" value="ADP69842.1"/>
    <property type="molecule type" value="Genomic_DNA"/>
</dbReference>
<dbReference type="SUPFAM" id="SSF51161">
    <property type="entry name" value="Trimeric LpxA-like enzymes"/>
    <property type="match status" value="1"/>
</dbReference>
<dbReference type="NCBIfam" id="TIGR01172">
    <property type="entry name" value="cysE"/>
    <property type="match status" value="1"/>
</dbReference>
<dbReference type="SMART" id="SM00971">
    <property type="entry name" value="SATase_N"/>
    <property type="match status" value="1"/>
</dbReference>
<dbReference type="OrthoDB" id="9801456at2"/>
<dbReference type="Proteomes" id="UP000001399">
    <property type="component" value="Chromosome"/>
</dbReference>
<organism evidence="11 12">
    <name type="scientific">Rhodomicrobium vannielii (strain ATCC 17100 / DSM 162 / LMG 4299 / NCIMB 10020 / ATH 3.1.1)</name>
    <dbReference type="NCBI Taxonomy" id="648757"/>
    <lineage>
        <taxon>Bacteria</taxon>
        <taxon>Pseudomonadati</taxon>
        <taxon>Pseudomonadota</taxon>
        <taxon>Alphaproteobacteria</taxon>
        <taxon>Hyphomicrobiales</taxon>
        <taxon>Hyphomicrobiaceae</taxon>
        <taxon>Rhodomicrobium</taxon>
    </lineage>
</organism>
<dbReference type="CDD" id="cd03354">
    <property type="entry name" value="LbH_SAT"/>
    <property type="match status" value="1"/>
</dbReference>
<dbReference type="GO" id="GO:0005737">
    <property type="term" value="C:cytoplasm"/>
    <property type="evidence" value="ECO:0007669"/>
    <property type="project" value="InterPro"/>
</dbReference>
<dbReference type="InterPro" id="IPR010493">
    <property type="entry name" value="Ser_AcTrfase_N"/>
</dbReference>
<evidence type="ECO:0000313" key="12">
    <source>
        <dbReference type="Proteomes" id="UP000001399"/>
    </source>
</evidence>
<dbReference type="InterPro" id="IPR005881">
    <property type="entry name" value="Ser_O-AcTrfase"/>
</dbReference>
<dbReference type="HOGENOM" id="CLU_727370_0_0_5"/>
<evidence type="ECO:0000256" key="8">
    <source>
        <dbReference type="ARBA" id="ARBA00023315"/>
    </source>
</evidence>
<dbReference type="Gene3D" id="2.160.10.10">
    <property type="entry name" value="Hexapeptide repeat proteins"/>
    <property type="match status" value="1"/>
</dbReference>
<feature type="domain" description="Serine acetyltransferase N-terminal" evidence="10">
    <location>
        <begin position="118"/>
        <end position="221"/>
    </location>
</feature>
<keyword evidence="7" id="KW-0677">Repeat</keyword>
<dbReference type="GO" id="GO:0006535">
    <property type="term" value="P:cysteine biosynthetic process from serine"/>
    <property type="evidence" value="ECO:0007669"/>
    <property type="project" value="InterPro"/>
</dbReference>
<evidence type="ECO:0000256" key="6">
    <source>
        <dbReference type="ARBA" id="ARBA00022679"/>
    </source>
</evidence>
<dbReference type="InterPro" id="IPR053376">
    <property type="entry name" value="Serine_acetyltransferase"/>
</dbReference>
<accession>E3HZ96</accession>
<keyword evidence="8 11" id="KW-0012">Acyltransferase</keyword>
<sequence length="380" mass="41177">MGQKTGWCVRWRQGQLKLLPPCWTTAQRHFPIRRPNAILIFSIKIARQYILLLLGQSQQIFTIYFAKSAVVIKYIFARETAGYNEPAIRRRCFVNAPIDEKASVLLRTGAPLPAEDAVWTVLQAEAEQARSGEAALAPLYDSILGAPTFESALIDTLVARLGHNSIAAPTLRAKFRTAAEADPAIGAAGRADLKAVVERDPASGRLLEPFLFFKGFAAIQTHRFAHWMWANGRPDLARYLQSRSSEVFQTDIHPGAEFGRGLFLDHATGFVAGETVVIEDDVSILHGVTLGGTGNQKTDRHPTVRTGVLVGAGAIILGDIEIGAFSKIASGSFVTQSVPPRCTAVGVPARIIEGAGSTNPAQSMDQHLALGTYESFTYVI</sequence>
<keyword evidence="12" id="KW-1185">Reference proteome</keyword>
<dbReference type="FunFam" id="2.160.10.10:FF:000002">
    <property type="entry name" value="Serine acetyltransferase"/>
    <property type="match status" value="1"/>
</dbReference>
<evidence type="ECO:0000256" key="9">
    <source>
        <dbReference type="ARBA" id="ARBA00049486"/>
    </source>
</evidence>
<evidence type="ECO:0000256" key="7">
    <source>
        <dbReference type="ARBA" id="ARBA00022737"/>
    </source>
</evidence>
<dbReference type="eggNOG" id="COG1045">
    <property type="taxonomic scope" value="Bacteria"/>
</dbReference>
<comment type="pathway">
    <text evidence="1">Amino-acid biosynthesis; L-cysteine biosynthesis; L-cysteine from L-serine: step 1/2.</text>
</comment>
<dbReference type="EC" id="2.3.1.30" evidence="3"/>
<proteinExistence type="inferred from homology"/>
<comment type="catalytic activity">
    <reaction evidence="9">
        <text>L-serine + acetyl-CoA = O-acetyl-L-serine + CoA</text>
        <dbReference type="Rhea" id="RHEA:24560"/>
        <dbReference type="ChEBI" id="CHEBI:33384"/>
        <dbReference type="ChEBI" id="CHEBI:57287"/>
        <dbReference type="ChEBI" id="CHEBI:57288"/>
        <dbReference type="ChEBI" id="CHEBI:58340"/>
        <dbReference type="EC" id="2.3.1.30"/>
    </reaction>
</comment>
<name>E3HZ96_RHOVT</name>
<dbReference type="InterPro" id="IPR011004">
    <property type="entry name" value="Trimer_LpxA-like_sf"/>
</dbReference>
<evidence type="ECO:0000259" key="10">
    <source>
        <dbReference type="SMART" id="SM00971"/>
    </source>
</evidence>
<dbReference type="AlphaFoldDB" id="E3HZ96"/>